<dbReference type="Gene3D" id="3.40.50.1820">
    <property type="entry name" value="alpha/beta hydrolase"/>
    <property type="match status" value="1"/>
</dbReference>
<feature type="signal peptide" evidence="3">
    <location>
        <begin position="1"/>
        <end position="19"/>
    </location>
</feature>
<protein>
    <recommendedName>
        <fullName evidence="3">Carboxylic ester hydrolase</fullName>
        <ecNumber evidence="3">3.1.1.-</ecNumber>
    </recommendedName>
</protein>
<comment type="caution">
    <text evidence="5">The sequence shown here is derived from an EMBL/GenBank/DDBJ whole genome shotgun (WGS) entry which is preliminary data.</text>
</comment>
<evidence type="ECO:0000313" key="5">
    <source>
        <dbReference type="EMBL" id="ESK84656.1"/>
    </source>
</evidence>
<dbReference type="AlphaFoldDB" id="V2WVV6"/>
<evidence type="ECO:0000313" key="6">
    <source>
        <dbReference type="Proteomes" id="UP000017559"/>
    </source>
</evidence>
<keyword evidence="6" id="KW-1185">Reference proteome</keyword>
<organism evidence="5 6">
    <name type="scientific">Moniliophthora roreri (strain MCA 2997)</name>
    <name type="common">Cocoa frosty pod rot fungus</name>
    <name type="synonym">Crinipellis roreri</name>
    <dbReference type="NCBI Taxonomy" id="1381753"/>
    <lineage>
        <taxon>Eukaryota</taxon>
        <taxon>Fungi</taxon>
        <taxon>Dikarya</taxon>
        <taxon>Basidiomycota</taxon>
        <taxon>Agaricomycotina</taxon>
        <taxon>Agaricomycetes</taxon>
        <taxon>Agaricomycetidae</taxon>
        <taxon>Agaricales</taxon>
        <taxon>Marasmiineae</taxon>
        <taxon>Marasmiaceae</taxon>
        <taxon>Moniliophthora</taxon>
    </lineage>
</organism>
<dbReference type="OrthoDB" id="408631at2759"/>
<dbReference type="InterPro" id="IPR050309">
    <property type="entry name" value="Type-B_Carboxylest/Lipase"/>
</dbReference>
<keyword evidence="3" id="KW-0732">Signal</keyword>
<dbReference type="Pfam" id="PF00135">
    <property type="entry name" value="COesterase"/>
    <property type="match status" value="1"/>
</dbReference>
<dbReference type="Proteomes" id="UP000017559">
    <property type="component" value="Unassembled WGS sequence"/>
</dbReference>
<dbReference type="PANTHER" id="PTHR11559">
    <property type="entry name" value="CARBOXYLESTERASE"/>
    <property type="match status" value="1"/>
</dbReference>
<dbReference type="GO" id="GO:0016787">
    <property type="term" value="F:hydrolase activity"/>
    <property type="evidence" value="ECO:0007669"/>
    <property type="project" value="UniProtKB-KW"/>
</dbReference>
<gene>
    <name evidence="5" type="ORF">Moror_13276</name>
</gene>
<evidence type="ECO:0000259" key="4">
    <source>
        <dbReference type="Pfam" id="PF00135"/>
    </source>
</evidence>
<dbReference type="SUPFAM" id="SSF53474">
    <property type="entry name" value="alpha/beta-Hydrolases"/>
    <property type="match status" value="1"/>
</dbReference>
<keyword evidence="2 3" id="KW-0378">Hydrolase</keyword>
<feature type="chain" id="PRO_5005148248" description="Carboxylic ester hydrolase" evidence="3">
    <location>
        <begin position="20"/>
        <end position="555"/>
    </location>
</feature>
<evidence type="ECO:0000256" key="2">
    <source>
        <dbReference type="ARBA" id="ARBA00022801"/>
    </source>
</evidence>
<dbReference type="ESTHER" id="monro-v2wvv6">
    <property type="family name" value="Fungal_carboxylesterase_lipase"/>
</dbReference>
<sequence>MRTSRLVTVLFSCTLGAFGAPQVKLGNTTVVGREDTILGLAKLDFFGGIPFAEPPLGKLRLKRPVLKTSPGGQTFDASQFGPACLQPGQPVTAVSEDCLTINVFRPSGISADAKLPVLFWTYGGGFQGGAASIYNASAIVATGVARGTPLIYVNYNYRLGPLGFPQGAEAQRRDVLNLALSDQVAALEWVQRNIGTFGGDKTKVTVFGESAGAIMTAAQFLNPYFSKWARAGIFESGSAATAHLLTGQEREGSWTSFVKAVPECAALVGSNDTFDCLQSVNSSSILQGLVASIAEASELFPWSPAIDGPGGFIPDLPSRLFKKGIFARLPFIAGTNLDEGQYKSPGFDYSTENLRNSIIANLSPPDVSPQQLASAAERLTELYPDVPALGSPFNTGNETFGLPSGYKRFAALNGDVAFQSQRRFWQQTMANAGIKTFGYLFTQPTPGIDPALGVAHGTEVPFVYGLPLVTPNATASATRISQVMIEYWVSFATSLNPNDGKGRPRPVWSQYTPQNQVLIQLNGDNTTLIPDNYRQEQISFINQNPVTFAHRRSLL</sequence>
<accession>V2WVV6</accession>
<dbReference type="EC" id="3.1.1.-" evidence="3"/>
<evidence type="ECO:0000256" key="3">
    <source>
        <dbReference type="RuleBase" id="RU361235"/>
    </source>
</evidence>
<reference evidence="5 6" key="1">
    <citation type="journal article" date="2014" name="BMC Genomics">
        <title>Genome and secretome analysis of the hemibiotrophic fungal pathogen, Moniliophthora roreri, which causes frosty pod rot disease of cacao: mechanisms of the biotrophic and necrotrophic phases.</title>
        <authorList>
            <person name="Meinhardt L.W."/>
            <person name="Costa G.G.L."/>
            <person name="Thomazella D.P.T."/>
            <person name="Teixeira P.J.P.L."/>
            <person name="Carazzolle M.F."/>
            <person name="Schuster S.C."/>
            <person name="Carlson J.E."/>
            <person name="Guiltinan M.J."/>
            <person name="Mieczkowski P."/>
            <person name="Farmer A."/>
            <person name="Ramaraj T."/>
            <person name="Crozier J."/>
            <person name="Davis R.E."/>
            <person name="Shao J."/>
            <person name="Melnick R.L."/>
            <person name="Pereira G.A.G."/>
            <person name="Bailey B.A."/>
        </authorList>
    </citation>
    <scope>NUCLEOTIDE SEQUENCE [LARGE SCALE GENOMIC DNA]</scope>
    <source>
        <strain evidence="5 6">MCA 2997</strain>
    </source>
</reference>
<dbReference type="InterPro" id="IPR019819">
    <property type="entry name" value="Carboxylesterase_B_CS"/>
</dbReference>
<dbReference type="InterPro" id="IPR029058">
    <property type="entry name" value="AB_hydrolase_fold"/>
</dbReference>
<proteinExistence type="inferred from homology"/>
<dbReference type="EMBL" id="AWSO01001251">
    <property type="protein sequence ID" value="ESK84656.1"/>
    <property type="molecule type" value="Genomic_DNA"/>
</dbReference>
<comment type="similarity">
    <text evidence="1 3">Belongs to the type-B carboxylesterase/lipase family.</text>
</comment>
<evidence type="ECO:0000256" key="1">
    <source>
        <dbReference type="ARBA" id="ARBA00005964"/>
    </source>
</evidence>
<feature type="domain" description="Carboxylesterase type B" evidence="4">
    <location>
        <begin position="21"/>
        <end position="540"/>
    </location>
</feature>
<dbReference type="KEGG" id="mrr:Moror_13276"/>
<dbReference type="PROSITE" id="PS00122">
    <property type="entry name" value="CARBOXYLESTERASE_B_1"/>
    <property type="match status" value="1"/>
</dbReference>
<dbReference type="InterPro" id="IPR019826">
    <property type="entry name" value="Carboxylesterase_B_AS"/>
</dbReference>
<dbReference type="InterPro" id="IPR002018">
    <property type="entry name" value="CarbesteraseB"/>
</dbReference>
<dbReference type="PROSITE" id="PS00941">
    <property type="entry name" value="CARBOXYLESTERASE_B_2"/>
    <property type="match status" value="1"/>
</dbReference>
<name>V2WVV6_MONRO</name>
<dbReference type="HOGENOM" id="CLU_006586_10_6_1"/>